<dbReference type="InterPro" id="IPR010911">
    <property type="entry name" value="Rab_BD"/>
</dbReference>
<keyword evidence="3" id="KW-0677">Repeat</keyword>
<dbReference type="GO" id="GO:2000300">
    <property type="term" value="P:regulation of synaptic vesicle exocytosis"/>
    <property type="evidence" value="ECO:0007669"/>
    <property type="project" value="TreeGrafter"/>
</dbReference>
<evidence type="ECO:0000256" key="7">
    <source>
        <dbReference type="ARBA" id="ARBA00023018"/>
    </source>
</evidence>
<dbReference type="PANTHER" id="PTHR12157">
    <property type="entry name" value="REGULATING SYNAPTIC MEMBRANE EXOCYTOSIS PROTEIN"/>
    <property type="match status" value="1"/>
</dbReference>
<dbReference type="InterPro" id="IPR013083">
    <property type="entry name" value="Znf_RING/FYVE/PHD"/>
</dbReference>
<evidence type="ECO:0000256" key="8">
    <source>
        <dbReference type="ARBA" id="ARBA00034103"/>
    </source>
</evidence>
<feature type="domain" description="PDZ" evidence="12">
    <location>
        <begin position="616"/>
        <end position="708"/>
    </location>
</feature>
<dbReference type="Pfam" id="PF22601">
    <property type="entry name" value="RIM2a_ZnF"/>
    <property type="match status" value="1"/>
</dbReference>
<reference evidence="15" key="2">
    <citation type="submission" date="2025-08" db="UniProtKB">
        <authorList>
            <consortium name="Ensembl"/>
        </authorList>
    </citation>
    <scope>IDENTIFICATION</scope>
</reference>
<feature type="compositionally biased region" description="Low complexity" evidence="10">
    <location>
        <begin position="1237"/>
        <end position="1253"/>
    </location>
</feature>
<feature type="compositionally biased region" description="Basic and acidic residues" evidence="10">
    <location>
        <begin position="455"/>
        <end position="468"/>
    </location>
</feature>
<evidence type="ECO:0000256" key="3">
    <source>
        <dbReference type="ARBA" id="ARBA00022737"/>
    </source>
</evidence>
<dbReference type="GO" id="GO:0031267">
    <property type="term" value="F:small GTPase binding"/>
    <property type="evidence" value="ECO:0007669"/>
    <property type="project" value="InterPro"/>
</dbReference>
<dbReference type="InterPro" id="IPR011011">
    <property type="entry name" value="Znf_FYVE_PHD"/>
</dbReference>
<feature type="compositionally biased region" description="Gly residues" evidence="10">
    <location>
        <begin position="31"/>
        <end position="41"/>
    </location>
</feature>
<dbReference type="GO" id="GO:0008270">
    <property type="term" value="F:zinc ion binding"/>
    <property type="evidence" value="ECO:0007669"/>
    <property type="project" value="UniProtKB-KW"/>
</dbReference>
<dbReference type="InterPro" id="IPR017455">
    <property type="entry name" value="Znf_FYVE-rel"/>
</dbReference>
<feature type="compositionally biased region" description="Basic and acidic residues" evidence="10">
    <location>
        <begin position="394"/>
        <end position="403"/>
    </location>
</feature>
<evidence type="ECO:0000256" key="9">
    <source>
        <dbReference type="PROSITE-ProRule" id="PRU00091"/>
    </source>
</evidence>
<keyword evidence="4 9" id="KW-0863">Zinc-finger</keyword>
<dbReference type="CDD" id="cd06714">
    <property type="entry name" value="PDZ_RIM-like"/>
    <property type="match status" value="1"/>
</dbReference>
<feature type="compositionally biased region" description="Basic residues" evidence="10">
    <location>
        <begin position="404"/>
        <end position="414"/>
    </location>
</feature>
<feature type="compositionally biased region" description="Basic and acidic residues" evidence="10">
    <location>
        <begin position="908"/>
        <end position="929"/>
    </location>
</feature>
<evidence type="ECO:0000256" key="1">
    <source>
        <dbReference type="ARBA" id="ARBA00022553"/>
    </source>
</evidence>
<feature type="compositionally biased region" description="Polar residues" evidence="10">
    <location>
        <begin position="1045"/>
        <end position="1054"/>
    </location>
</feature>
<dbReference type="InterPro" id="IPR039032">
    <property type="entry name" value="Rim-like"/>
</dbReference>
<dbReference type="Pfam" id="PF00595">
    <property type="entry name" value="PDZ"/>
    <property type="match status" value="1"/>
</dbReference>
<dbReference type="Ensembl" id="ENSGACT00000030612.1">
    <property type="protein sequence ID" value="ENSGACP00000038877.1"/>
    <property type="gene ID" value="ENSGACG00000018104.2"/>
</dbReference>
<dbReference type="GO" id="GO:0048167">
    <property type="term" value="P:regulation of synaptic plasticity"/>
    <property type="evidence" value="ECO:0007669"/>
    <property type="project" value="TreeGrafter"/>
</dbReference>
<dbReference type="InterPro" id="IPR054386">
    <property type="entry name" value="RIM_Znf"/>
</dbReference>
<evidence type="ECO:0000256" key="6">
    <source>
        <dbReference type="ARBA" id="ARBA00022833"/>
    </source>
</evidence>
<organism evidence="15 16">
    <name type="scientific">Gasterosteus aculeatus aculeatus</name>
    <name type="common">three-spined stickleback</name>
    <dbReference type="NCBI Taxonomy" id="481459"/>
    <lineage>
        <taxon>Eukaryota</taxon>
        <taxon>Metazoa</taxon>
        <taxon>Chordata</taxon>
        <taxon>Craniata</taxon>
        <taxon>Vertebrata</taxon>
        <taxon>Euteleostomi</taxon>
        <taxon>Actinopterygii</taxon>
        <taxon>Neopterygii</taxon>
        <taxon>Teleostei</taxon>
        <taxon>Neoteleostei</taxon>
        <taxon>Acanthomorphata</taxon>
        <taxon>Eupercaria</taxon>
        <taxon>Perciformes</taxon>
        <taxon>Cottioidei</taxon>
        <taxon>Gasterosteales</taxon>
        <taxon>Gasterosteidae</taxon>
        <taxon>Gasterosteus</taxon>
    </lineage>
</organism>
<dbReference type="SMART" id="SM00228">
    <property type="entry name" value="PDZ"/>
    <property type="match status" value="1"/>
</dbReference>
<feature type="region of interest" description="Disordered" evidence="10">
    <location>
        <begin position="18"/>
        <end position="41"/>
    </location>
</feature>
<feature type="compositionally biased region" description="Basic and acidic residues" evidence="10">
    <location>
        <begin position="317"/>
        <end position="351"/>
    </location>
</feature>
<dbReference type="GeneTree" id="ENSGT00940000155134"/>
<reference evidence="15" key="3">
    <citation type="submission" date="2025-09" db="UniProtKB">
        <authorList>
            <consortium name="Ensembl"/>
        </authorList>
    </citation>
    <scope>IDENTIFICATION</scope>
</reference>
<feature type="region of interest" description="Disordered" evidence="10">
    <location>
        <begin position="894"/>
        <end position="1008"/>
    </location>
</feature>
<protein>
    <recommendedName>
        <fullName evidence="17">Regulating synaptic membrane exocytosis 1</fullName>
    </recommendedName>
</protein>
<dbReference type="GO" id="GO:0044325">
    <property type="term" value="F:transmembrane transporter binding"/>
    <property type="evidence" value="ECO:0007669"/>
    <property type="project" value="TreeGrafter"/>
</dbReference>
<dbReference type="SUPFAM" id="SSF57903">
    <property type="entry name" value="FYVE/PHD zinc finger"/>
    <property type="match status" value="1"/>
</dbReference>
<keyword evidence="5" id="KW-0221">Differentiation</keyword>
<dbReference type="SMART" id="SM00239">
    <property type="entry name" value="C2"/>
    <property type="match status" value="2"/>
</dbReference>
<feature type="compositionally biased region" description="Polar residues" evidence="10">
    <location>
        <begin position="1367"/>
        <end position="1383"/>
    </location>
</feature>
<evidence type="ECO:0000256" key="4">
    <source>
        <dbReference type="ARBA" id="ARBA00022771"/>
    </source>
</evidence>
<dbReference type="FunFam" id="2.30.42.10:FF:000003">
    <property type="entry name" value="Regulating synaptic membrane exocytosis protein 1, putative"/>
    <property type="match status" value="1"/>
</dbReference>
<accession>A0AAQ4PJN0</accession>
<evidence type="ECO:0000313" key="15">
    <source>
        <dbReference type="Ensembl" id="ENSGACP00000038877.1"/>
    </source>
</evidence>
<dbReference type="GO" id="GO:0006886">
    <property type="term" value="P:intracellular protein transport"/>
    <property type="evidence" value="ECO:0007669"/>
    <property type="project" value="InterPro"/>
</dbReference>
<evidence type="ECO:0000256" key="10">
    <source>
        <dbReference type="SAM" id="MobiDB-lite"/>
    </source>
</evidence>
<dbReference type="GO" id="GO:0030154">
    <property type="term" value="P:cell differentiation"/>
    <property type="evidence" value="ECO:0007669"/>
    <property type="project" value="UniProtKB-KW"/>
</dbReference>
<dbReference type="Gene3D" id="2.60.40.150">
    <property type="entry name" value="C2 domain"/>
    <property type="match status" value="2"/>
</dbReference>
<keyword evidence="6" id="KW-0862">Zinc</keyword>
<feature type="domain" description="FYVE-type" evidence="13">
    <location>
        <begin position="136"/>
        <end position="196"/>
    </location>
</feature>
<feature type="compositionally biased region" description="Low complexity" evidence="10">
    <location>
        <begin position="1150"/>
        <end position="1162"/>
    </location>
</feature>
<dbReference type="PANTHER" id="PTHR12157:SF18">
    <property type="entry name" value="REGULATING SYNAPTIC MEMBRANE EXOCYTOSIS PROTEIN 1"/>
    <property type="match status" value="1"/>
</dbReference>
<dbReference type="SUPFAM" id="SSF50156">
    <property type="entry name" value="PDZ domain-like"/>
    <property type="match status" value="1"/>
</dbReference>
<feature type="region of interest" description="Disordered" evidence="10">
    <location>
        <begin position="1218"/>
        <end position="1383"/>
    </location>
</feature>
<dbReference type="FunFam" id="2.60.40.150:FF:000003">
    <property type="entry name" value="Regulating synaptic membrane exocytosis protein 2"/>
    <property type="match status" value="1"/>
</dbReference>
<dbReference type="GO" id="GO:0042734">
    <property type="term" value="C:presynaptic membrane"/>
    <property type="evidence" value="ECO:0007669"/>
    <property type="project" value="TreeGrafter"/>
</dbReference>
<evidence type="ECO:0000259" key="12">
    <source>
        <dbReference type="PROSITE" id="PS50106"/>
    </source>
</evidence>
<dbReference type="PROSITE" id="PS50178">
    <property type="entry name" value="ZF_FYVE"/>
    <property type="match status" value="1"/>
</dbReference>
<dbReference type="GO" id="GO:0048788">
    <property type="term" value="C:cytoskeleton of presynaptic active zone"/>
    <property type="evidence" value="ECO:0007669"/>
    <property type="project" value="TreeGrafter"/>
</dbReference>
<keyword evidence="16" id="KW-1185">Reference proteome</keyword>
<proteinExistence type="predicted"/>
<dbReference type="GO" id="GO:0048791">
    <property type="term" value="P:calcium ion-regulated exocytosis of neurotransmitter"/>
    <property type="evidence" value="ECO:0007669"/>
    <property type="project" value="TreeGrafter"/>
</dbReference>
<feature type="compositionally biased region" description="Basic and acidic residues" evidence="10">
    <location>
        <begin position="986"/>
        <end position="999"/>
    </location>
</feature>
<dbReference type="InterPro" id="IPR035892">
    <property type="entry name" value="C2_domain_sf"/>
</dbReference>
<dbReference type="PROSITE" id="PS50004">
    <property type="entry name" value="C2"/>
    <property type="match status" value="2"/>
</dbReference>
<dbReference type="InterPro" id="IPR036034">
    <property type="entry name" value="PDZ_sf"/>
</dbReference>
<feature type="region of interest" description="Disordered" evidence="10">
    <location>
        <begin position="1045"/>
        <end position="1178"/>
    </location>
</feature>
<dbReference type="CDD" id="cd04028">
    <property type="entry name" value="C2B_RIM1alpha"/>
    <property type="match status" value="1"/>
</dbReference>
<feature type="compositionally biased region" description="Polar residues" evidence="10">
    <location>
        <begin position="237"/>
        <end position="255"/>
    </location>
</feature>
<feature type="compositionally biased region" description="Gly residues" evidence="10">
    <location>
        <begin position="426"/>
        <end position="440"/>
    </location>
</feature>
<feature type="region of interest" description="Disordered" evidence="10">
    <location>
        <begin position="714"/>
        <end position="748"/>
    </location>
</feature>
<name>A0AAQ4PJN0_GASAC</name>
<evidence type="ECO:0000259" key="11">
    <source>
        <dbReference type="PROSITE" id="PS50004"/>
    </source>
</evidence>
<feature type="compositionally biased region" description="Low complexity" evidence="10">
    <location>
        <begin position="259"/>
        <end position="268"/>
    </location>
</feature>
<dbReference type="CDD" id="cd04031">
    <property type="entry name" value="C2A_RIM1alpha"/>
    <property type="match status" value="1"/>
</dbReference>
<dbReference type="Proteomes" id="UP000007635">
    <property type="component" value="Chromosome IX"/>
</dbReference>
<feature type="compositionally biased region" description="Gly residues" evidence="10">
    <location>
        <begin position="474"/>
        <end position="487"/>
    </location>
</feature>
<keyword evidence="1" id="KW-0597">Phosphoprotein</keyword>
<keyword evidence="7" id="KW-0770">Synapse</keyword>
<feature type="compositionally biased region" description="Basic and acidic residues" evidence="10">
    <location>
        <begin position="1075"/>
        <end position="1086"/>
    </location>
</feature>
<dbReference type="FunFam" id="3.30.40.10:FF:000044">
    <property type="entry name" value="Regulating synaptic membrane exocytosis protein 2"/>
    <property type="match status" value="1"/>
</dbReference>
<feature type="compositionally biased region" description="Basic and acidic residues" evidence="10">
    <location>
        <begin position="361"/>
        <end position="383"/>
    </location>
</feature>
<dbReference type="Gene3D" id="2.30.42.10">
    <property type="match status" value="1"/>
</dbReference>
<evidence type="ECO:0008006" key="17">
    <source>
        <dbReference type="Google" id="ProtNLM"/>
    </source>
</evidence>
<feature type="domain" description="RabBD" evidence="14">
    <location>
        <begin position="75"/>
        <end position="208"/>
    </location>
</feature>
<feature type="compositionally biased region" description="Polar residues" evidence="10">
    <location>
        <begin position="1271"/>
        <end position="1287"/>
    </location>
</feature>
<feature type="domain" description="C2" evidence="11">
    <location>
        <begin position="760"/>
        <end position="883"/>
    </location>
</feature>
<sequence>MPADQVVRCGSETLLETCQPKTTRRGEGRGRGGGGGGGGGGGAAVVVVVVEKMSASVGPQGGPHPPTVPTTMPDLPDLSHLTEEERKIIMAVMARQKEEEDKEQAMLKTLHQQFESYKQEVRRIGADTRRQPTQLKDDAPTCGICRKTKFADGCGHLCSYCQTKFCARCGGRVSLRSNNEDKVVMWVCNLCRKQQEILTKSGEWFSESGVRPGSLGTSLNNPARGGETQRDRKLIRSRSQAPPSSTNSNAGQLDGTQPAAGVAAAKGAETMPGSRSQSEPPKEKKRPVSLHEQNGKGGMGRGSGRRPAGKLPSQSSLDERVVPGDRGERRLGDGRRLEKIHSQDYEDREGNLGRAETHRRRPEDEEQRERQRREEEFQNRYRSDPNLARYPVKPQKEEQEMRMHAKVSKVRHERRHSDLAINEVGLGPGEGGGGGSGGGDVPENRLARRGGGGEGNHKALLENHHVFSVDRTAGVGGAAQPAGGGVRSGPQPEGPVAPDWGTNKGRLEPGTTRTPRDKGGDSLPRKDSQSSDQSESLRPPPPRSYKSKRGVNKRQMSISSSEEEGGSTPEYTSCEDVDMESVSEKGDWDCHSLDPTVWHHPVTWQPSKEGDHLIGRITLSKRSAMPREAGSLLGLKVVGGKMTETGRLGAFITKVKKGSLADVVGHLRAGDEVLQWNGKSLPGATKKEVYNIILESKAESQVEIVVSRPIGDIPRIPESSHPPLESTGSSSFESQKMERPSISVMSPTSPGTLRDLPLVLPGQLSVKLWYDKVGHQLIVNVLQAIDLPPRPDGRPRNPYVKMYFLPDRSDKSKRRTKTVKKSVEPKWNQTFLYSHVHRRDFRERMLEITVWDQPRVQEEESEFLGEILIELETALLDDIPHWYKLQAHDMSSIPLPQPSPYLPRRHVHGDSPSKKLQSAERNSRERERGSTLAVPEQQRPVQHRSRSVSPHREDSCRARSRPAHVPMQRSLDEIHQNSHHSHSTLRYHDSRLEHQRSGDSDYEYSEDSEVLEMHRSIRGGSAECLHTNSDLQPPLDRVRSASTTCLRPDTNFQSPDRDRCSNSLPLKTPPSPRILVEHVAPEEDRQCSNSSSPNCHRASKGSLEGDSRIQPTSILRGSRGRGGPLRPFGQTALAGSGPNSPRLERAHPHGSPSSPSGTPSSGRRGRQLPQLPAKSSSIEQALAVEERARQLQVKVHSYRPSASHDPEMDLKTKREMYAEQRRSSDNMSARSSDSDMSDASALSRASSASRLSSTSYMSIQSERPGGRLSRQMRSSAGRSMLKSSSVSGEIYTQERTDGSQSDTALGTVGGGSKKRRSSLSARVVAIVGNRRSRSTSQISGPEGKSKKEKGAPIQRSTETGMAVELTRNMSRQPSRESNNGSMNSCNSEGNLIFSGVNVGASSQFSDFLDGLGPAQLVGRQTLATPAIGDIQIGMMEKKGQLEVEVIRARGLVQKPGSKSLPAPYVKVYLLNNGAYVAKKKTKIARKTLDPLYQQALLFEESPQGKVLQVIVWGDYGRMDHKSFMGVAQILMEELDLSSTVIGWYKLFPPSSLVDPTLASLTRRASQSSLDSSSGPPGVRS</sequence>
<dbReference type="InterPro" id="IPR001478">
    <property type="entry name" value="PDZ"/>
</dbReference>
<keyword evidence="2" id="KW-0479">Metal-binding</keyword>
<dbReference type="PROSITE" id="PS50106">
    <property type="entry name" value="PDZ"/>
    <property type="match status" value="1"/>
</dbReference>
<dbReference type="PROSITE" id="PS50916">
    <property type="entry name" value="RABBD"/>
    <property type="match status" value="1"/>
</dbReference>
<feature type="domain" description="C2" evidence="11">
    <location>
        <begin position="1426"/>
        <end position="1544"/>
    </location>
</feature>
<dbReference type="GO" id="GO:0050806">
    <property type="term" value="P:positive regulation of synaptic transmission"/>
    <property type="evidence" value="ECO:0007669"/>
    <property type="project" value="TreeGrafter"/>
</dbReference>
<reference evidence="15 16" key="1">
    <citation type="journal article" date="2021" name="G3 (Bethesda)">
        <title>Improved contiguity of the threespine stickleback genome using long-read sequencing.</title>
        <authorList>
            <person name="Nath S."/>
            <person name="Shaw D.E."/>
            <person name="White M.A."/>
        </authorList>
    </citation>
    <scope>NUCLEOTIDE SEQUENCE [LARGE SCALE GENOMIC DNA]</scope>
    <source>
        <strain evidence="15 16">Lake Benthic</strain>
    </source>
</reference>
<evidence type="ECO:0000259" key="14">
    <source>
        <dbReference type="PROSITE" id="PS50916"/>
    </source>
</evidence>
<dbReference type="Pfam" id="PF00168">
    <property type="entry name" value="C2"/>
    <property type="match status" value="2"/>
</dbReference>
<feature type="compositionally biased region" description="Basic and acidic residues" evidence="10">
    <location>
        <begin position="514"/>
        <end position="529"/>
    </location>
</feature>
<dbReference type="SUPFAM" id="SSF49562">
    <property type="entry name" value="C2 domain (Calcium/lipid-binding domain, CaLB)"/>
    <property type="match status" value="2"/>
</dbReference>
<evidence type="ECO:0000256" key="2">
    <source>
        <dbReference type="ARBA" id="ARBA00022723"/>
    </source>
</evidence>
<evidence type="ECO:0000313" key="16">
    <source>
        <dbReference type="Proteomes" id="UP000007635"/>
    </source>
</evidence>
<dbReference type="Gene3D" id="3.30.40.10">
    <property type="entry name" value="Zinc/RING finger domain, C3HC4 (zinc finger)"/>
    <property type="match status" value="1"/>
</dbReference>
<evidence type="ECO:0000256" key="5">
    <source>
        <dbReference type="ARBA" id="ARBA00022782"/>
    </source>
</evidence>
<dbReference type="InterPro" id="IPR000008">
    <property type="entry name" value="C2_dom"/>
</dbReference>
<evidence type="ECO:0000259" key="13">
    <source>
        <dbReference type="PROSITE" id="PS50178"/>
    </source>
</evidence>
<feature type="region of interest" description="Disordered" evidence="10">
    <location>
        <begin position="206"/>
        <end position="573"/>
    </location>
</feature>
<dbReference type="FunFam" id="2.60.40.150:FF:000001">
    <property type="entry name" value="Regulating synaptic membrane exocytosis 3, isoform CRA_a"/>
    <property type="match status" value="1"/>
</dbReference>
<comment type="subcellular location">
    <subcellularLocation>
        <location evidence="8">Synapse</location>
    </subcellularLocation>
</comment>
<dbReference type="GO" id="GO:0042391">
    <property type="term" value="P:regulation of membrane potential"/>
    <property type="evidence" value="ECO:0007669"/>
    <property type="project" value="TreeGrafter"/>
</dbReference>